<dbReference type="EMBL" id="BMAW01104492">
    <property type="protein sequence ID" value="GFT14816.1"/>
    <property type="molecule type" value="Genomic_DNA"/>
</dbReference>
<evidence type="ECO:0000256" key="1">
    <source>
        <dbReference type="SAM" id="MobiDB-lite"/>
    </source>
</evidence>
<comment type="caution">
    <text evidence="2">The sequence shown here is derived from an EMBL/GenBank/DDBJ whole genome shotgun (WGS) entry which is preliminary data.</text>
</comment>
<accession>A0A8X6NI83</accession>
<sequence length="106" mass="11979">MERYSRRPGGRPRAAEEQQQLRETSKSRQTGEPQGKAGTGTATANQRDTDSSSSDRRQRRSHQQQRQQQTTPVQNETKKQPAQSGATEVHQTARKMNPSPSHRINN</sequence>
<protein>
    <submittedName>
        <fullName evidence="2">Uncharacterized protein</fullName>
    </submittedName>
</protein>
<feature type="compositionally biased region" description="Polar residues" evidence="1">
    <location>
        <begin position="72"/>
        <end position="90"/>
    </location>
</feature>
<evidence type="ECO:0000313" key="3">
    <source>
        <dbReference type="Proteomes" id="UP000887013"/>
    </source>
</evidence>
<organism evidence="2 3">
    <name type="scientific">Nephila pilipes</name>
    <name type="common">Giant wood spider</name>
    <name type="synonym">Nephila maculata</name>
    <dbReference type="NCBI Taxonomy" id="299642"/>
    <lineage>
        <taxon>Eukaryota</taxon>
        <taxon>Metazoa</taxon>
        <taxon>Ecdysozoa</taxon>
        <taxon>Arthropoda</taxon>
        <taxon>Chelicerata</taxon>
        <taxon>Arachnida</taxon>
        <taxon>Araneae</taxon>
        <taxon>Araneomorphae</taxon>
        <taxon>Entelegynae</taxon>
        <taxon>Araneoidea</taxon>
        <taxon>Nephilidae</taxon>
        <taxon>Nephila</taxon>
    </lineage>
</organism>
<dbReference type="Proteomes" id="UP000887013">
    <property type="component" value="Unassembled WGS sequence"/>
</dbReference>
<keyword evidence="3" id="KW-1185">Reference proteome</keyword>
<feature type="compositionally biased region" description="Basic and acidic residues" evidence="1">
    <location>
        <begin position="13"/>
        <end position="26"/>
    </location>
</feature>
<feature type="region of interest" description="Disordered" evidence="1">
    <location>
        <begin position="1"/>
        <end position="106"/>
    </location>
</feature>
<feature type="compositionally biased region" description="Basic residues" evidence="1">
    <location>
        <begin position="1"/>
        <end position="10"/>
    </location>
</feature>
<name>A0A8X6NI83_NEPPI</name>
<dbReference type="AlphaFoldDB" id="A0A8X6NI83"/>
<reference evidence="2" key="1">
    <citation type="submission" date="2020-08" db="EMBL/GenBank/DDBJ databases">
        <title>Multicomponent nature underlies the extraordinary mechanical properties of spider dragline silk.</title>
        <authorList>
            <person name="Kono N."/>
            <person name="Nakamura H."/>
            <person name="Mori M."/>
            <person name="Yoshida Y."/>
            <person name="Ohtoshi R."/>
            <person name="Malay A.D."/>
            <person name="Moran D.A.P."/>
            <person name="Tomita M."/>
            <person name="Numata K."/>
            <person name="Arakawa K."/>
        </authorList>
    </citation>
    <scope>NUCLEOTIDE SEQUENCE</scope>
</reference>
<gene>
    <name evidence="2" type="ORF">NPIL_29771</name>
</gene>
<proteinExistence type="predicted"/>
<feature type="compositionally biased region" description="Basic and acidic residues" evidence="1">
    <location>
        <begin position="47"/>
        <end position="56"/>
    </location>
</feature>
<evidence type="ECO:0000313" key="2">
    <source>
        <dbReference type="EMBL" id="GFT14816.1"/>
    </source>
</evidence>